<dbReference type="EMBL" id="JAHIBW010000015">
    <property type="protein sequence ID" value="KAG7304274.1"/>
    <property type="molecule type" value="Genomic_DNA"/>
</dbReference>
<accession>A0ABQ7QGC6</accession>
<proteinExistence type="predicted"/>
<dbReference type="PANTHER" id="PTHR47027">
    <property type="entry name" value="REVERSE TRANSCRIPTASE DOMAIN-CONTAINING PROTEIN"/>
    <property type="match status" value="1"/>
</dbReference>
<gene>
    <name evidence="2" type="ORF">JYU34_011215</name>
</gene>
<sequence length="983" mass="114204">MIIMAEKNKTKALSPRQTLDGQRVLRIPGSAIRIATWNAQSMFKEAKFRNVIEEMDRLKIDILGISESRLKGTGIQSDEETITYYSGNDDKDHWNGVAIIIRKNLRSAVINFLPISDRVMLLQIRAKPVNLNIVQIYAPTADKSDNILEEFYKDLKTALTKLKKHECTIIMGDFNAKIGEGQLQDVVGQFGLGVRNDRGDRLVQFCQEESMVVMNTFFKLPPRRLYTWKSPADSPTNIVRNQIDFILVHKRYRNSFKSVKTYPGADIGSDHNPLVGVFNIKLKKLTAPSNMHGKIDVSKLRDKDTRNKLHCALHNKFHELKETDKFQPLISSPEQVWKTVKEVILDTAKESLVPTAAEKSKEWITDEILNLMTQRRLVKHTNPLKYKEIHKEIGRKCIEAKDQWINNKCTEIETLQAKHDTFNMYKKINDLMGLKRKPNGNTLLDKDNNYAMNIEDRLRIWKDYIEDLFHDQRSNHINASTELIGPRITKDEVFYAIKSAKNGKSVGPDEIPAEILKLLEYEHLDVMVNFFNSIYDTGIIPSDWLHSIFITLPKISTAKRCNEYRTISLMSHVLKIFLKIIHKRIYRKCEENISETQFGFRNGYGTRDALFAYQVLMQRCWDMNQSIYICFIDYEKAFDRVKHDKLIQILEKVGLDSKDVSIIKNLYWQQTANVRVEHKLTADVEILRGVRQGCVLSPLLFNLYAEEIFSEALENATEGIVVNGRPLNNIRYADDTVLLASCPEDLQKLINCVASTSARNGLNINIKKTKYMVVGRSQISANLYVNNQPLERVSSYKYLGCIVNEQEDHSVEVRCRIEQARAAFVKMRHLLCNRNLKLSTRCRLVRCYIFSILLYGVEAWTLTKTLCKRLEAFEMWIYRRMLKISWTDRVKNETVLQRMHKRLELLNTIKKRKLQYLGHIMRNDKYALLQLILQGKIQGKRRPGRRRTHWLQNLAEWFNMSTIELFRAATSRAQVAIMIADLR</sequence>
<name>A0ABQ7QGC6_PLUXY</name>
<dbReference type="PROSITE" id="PS50878">
    <property type="entry name" value="RT_POL"/>
    <property type="match status" value="1"/>
</dbReference>
<dbReference type="CDD" id="cd09076">
    <property type="entry name" value="L1-EN"/>
    <property type="match status" value="1"/>
</dbReference>
<dbReference type="Proteomes" id="UP000823941">
    <property type="component" value="Chromosome 15"/>
</dbReference>
<dbReference type="Pfam" id="PF00078">
    <property type="entry name" value="RVT_1"/>
    <property type="match status" value="1"/>
</dbReference>
<keyword evidence="3" id="KW-1185">Reference proteome</keyword>
<evidence type="ECO:0000313" key="2">
    <source>
        <dbReference type="EMBL" id="KAG7304274.1"/>
    </source>
</evidence>
<evidence type="ECO:0000313" key="3">
    <source>
        <dbReference type="Proteomes" id="UP000823941"/>
    </source>
</evidence>
<evidence type="ECO:0000259" key="1">
    <source>
        <dbReference type="PROSITE" id="PS50878"/>
    </source>
</evidence>
<dbReference type="SUPFAM" id="SSF56219">
    <property type="entry name" value="DNase I-like"/>
    <property type="match status" value="1"/>
</dbReference>
<dbReference type="PANTHER" id="PTHR47027:SF8">
    <property type="entry name" value="RIBONUCLEASE H"/>
    <property type="match status" value="1"/>
</dbReference>
<feature type="domain" description="Reverse transcriptase" evidence="1">
    <location>
        <begin position="533"/>
        <end position="803"/>
    </location>
</feature>
<protein>
    <recommendedName>
        <fullName evidence="1">Reverse transcriptase domain-containing protein</fullName>
    </recommendedName>
</protein>
<dbReference type="SUPFAM" id="SSF56672">
    <property type="entry name" value="DNA/RNA polymerases"/>
    <property type="match status" value="1"/>
</dbReference>
<comment type="caution">
    <text evidence="2">The sequence shown here is derived from an EMBL/GenBank/DDBJ whole genome shotgun (WGS) entry which is preliminary data.</text>
</comment>
<dbReference type="Pfam" id="PF03372">
    <property type="entry name" value="Exo_endo_phos"/>
    <property type="match status" value="1"/>
</dbReference>
<dbReference type="InterPro" id="IPR000477">
    <property type="entry name" value="RT_dom"/>
</dbReference>
<dbReference type="Gene3D" id="3.60.10.10">
    <property type="entry name" value="Endonuclease/exonuclease/phosphatase"/>
    <property type="match status" value="1"/>
</dbReference>
<dbReference type="InterPro" id="IPR043502">
    <property type="entry name" value="DNA/RNA_pol_sf"/>
</dbReference>
<dbReference type="InterPro" id="IPR036691">
    <property type="entry name" value="Endo/exonu/phosph_ase_sf"/>
</dbReference>
<organism evidence="2 3">
    <name type="scientific">Plutella xylostella</name>
    <name type="common">Diamondback moth</name>
    <name type="synonym">Plutella maculipennis</name>
    <dbReference type="NCBI Taxonomy" id="51655"/>
    <lineage>
        <taxon>Eukaryota</taxon>
        <taxon>Metazoa</taxon>
        <taxon>Ecdysozoa</taxon>
        <taxon>Arthropoda</taxon>
        <taxon>Hexapoda</taxon>
        <taxon>Insecta</taxon>
        <taxon>Pterygota</taxon>
        <taxon>Neoptera</taxon>
        <taxon>Endopterygota</taxon>
        <taxon>Lepidoptera</taxon>
        <taxon>Glossata</taxon>
        <taxon>Ditrysia</taxon>
        <taxon>Yponomeutoidea</taxon>
        <taxon>Plutellidae</taxon>
        <taxon>Plutella</taxon>
    </lineage>
</organism>
<dbReference type="CDD" id="cd01650">
    <property type="entry name" value="RT_nLTR_like"/>
    <property type="match status" value="1"/>
</dbReference>
<reference evidence="2 3" key="1">
    <citation type="submission" date="2021-06" db="EMBL/GenBank/DDBJ databases">
        <title>A haploid diamondback moth (Plutella xylostella L.) genome assembly resolves 31 chromosomes and identifies a diamide resistance mutation.</title>
        <authorList>
            <person name="Ward C.M."/>
            <person name="Perry K.D."/>
            <person name="Baker G."/>
            <person name="Powis K."/>
            <person name="Heckel D.G."/>
            <person name="Baxter S.W."/>
        </authorList>
    </citation>
    <scope>NUCLEOTIDE SEQUENCE [LARGE SCALE GENOMIC DNA]</scope>
    <source>
        <strain evidence="2 3">LV</strain>
        <tissue evidence="2">Single pupa</tissue>
    </source>
</reference>
<dbReference type="InterPro" id="IPR005135">
    <property type="entry name" value="Endo/exonuclease/phosphatase"/>
</dbReference>